<dbReference type="NCBIfam" id="NF002204">
    <property type="entry name" value="PRK01077.1"/>
    <property type="match status" value="1"/>
</dbReference>
<dbReference type="Pfam" id="PF01656">
    <property type="entry name" value="CbiA"/>
    <property type="match status" value="1"/>
</dbReference>
<dbReference type="InterPro" id="IPR029062">
    <property type="entry name" value="Class_I_gatase-like"/>
</dbReference>
<feature type="region of interest" description="Disordered" evidence="8">
    <location>
        <begin position="198"/>
        <end position="228"/>
    </location>
</feature>
<evidence type="ECO:0000313" key="12">
    <source>
        <dbReference type="EMBL" id="GAA2008104.1"/>
    </source>
</evidence>
<dbReference type="InterPro" id="IPR036188">
    <property type="entry name" value="FAD/NAD-bd_sf"/>
</dbReference>
<comment type="similarity">
    <text evidence="7">Belongs to the CobB/CbiA family.</text>
</comment>
<keyword evidence="4 7" id="KW-0067">ATP-binding</keyword>
<keyword evidence="6 7" id="KW-0315">Glutamine amidotransferase</keyword>
<keyword evidence="5 7" id="KW-0460">Magnesium</keyword>
<evidence type="ECO:0000256" key="6">
    <source>
        <dbReference type="ARBA" id="ARBA00022962"/>
    </source>
</evidence>
<dbReference type="EC" id="6.3.5.9" evidence="7"/>
<gene>
    <name evidence="7" type="primary">cobB</name>
    <name evidence="12" type="ORF">GCM10009799_39640</name>
</gene>
<evidence type="ECO:0000259" key="10">
    <source>
        <dbReference type="Pfam" id="PF01656"/>
    </source>
</evidence>
<evidence type="ECO:0000256" key="7">
    <source>
        <dbReference type="HAMAP-Rule" id="MF_00027"/>
    </source>
</evidence>
<feature type="domain" description="CobQ/CobB/MinD/ParA nucleotide binding" evidence="10">
    <location>
        <begin position="318"/>
        <end position="509"/>
    </location>
</feature>
<dbReference type="SUPFAM" id="SSF52540">
    <property type="entry name" value="P-loop containing nucleoside triphosphate hydrolases"/>
    <property type="match status" value="1"/>
</dbReference>
<comment type="domain">
    <text evidence="7">Comprises of two domains. The C-terminal domain contains the binding site for glutamine and catalyzes the hydrolysis of this substrate to glutamate and ammonia. The N-terminal domain is anticipated to bind ATP and hydrogenobyrinate and catalyzes the ultimate synthesis of the diamide product. The ammonia produced via the glutaminase domain is probably translocated to the adjacent domain via a molecular tunnel, where it reacts with an activated intermediate.</text>
</comment>
<dbReference type="SUPFAM" id="SSF51905">
    <property type="entry name" value="FAD/NAD(P)-binding domain"/>
    <property type="match status" value="1"/>
</dbReference>
<dbReference type="Pfam" id="PF01494">
    <property type="entry name" value="FAD_binding_3"/>
    <property type="match status" value="1"/>
</dbReference>
<comment type="caution">
    <text evidence="12">The sequence shown here is derived from an EMBL/GenBank/DDBJ whole genome shotgun (WGS) entry which is preliminary data.</text>
</comment>
<dbReference type="Pfam" id="PF07685">
    <property type="entry name" value="GATase_3"/>
    <property type="match status" value="1"/>
</dbReference>
<dbReference type="InterPro" id="IPR027417">
    <property type="entry name" value="P-loop_NTPase"/>
</dbReference>
<feature type="domain" description="FAD-binding" evidence="9">
    <location>
        <begin position="22"/>
        <end position="141"/>
    </location>
</feature>
<dbReference type="NCBIfam" id="TIGR00379">
    <property type="entry name" value="cobB"/>
    <property type="match status" value="1"/>
</dbReference>
<evidence type="ECO:0000256" key="2">
    <source>
        <dbReference type="ARBA" id="ARBA00022598"/>
    </source>
</evidence>
<dbReference type="InterPro" id="IPR002938">
    <property type="entry name" value="FAD-bd"/>
</dbReference>
<evidence type="ECO:0000256" key="8">
    <source>
        <dbReference type="SAM" id="MobiDB-lite"/>
    </source>
</evidence>
<protein>
    <recommendedName>
        <fullName evidence="7">Hydrogenobyrinate a,c-diamide synthase</fullName>
        <ecNumber evidence="7">6.3.5.9</ecNumber>
    </recommendedName>
    <alternativeName>
        <fullName evidence="7">Hydrogenobyrinic acid a,c-diamide synthase</fullName>
    </alternativeName>
</protein>
<keyword evidence="2 7" id="KW-0436">Ligase</keyword>
<dbReference type="CDD" id="cd05388">
    <property type="entry name" value="CobB_N"/>
    <property type="match status" value="1"/>
</dbReference>
<dbReference type="PANTHER" id="PTHR43873">
    <property type="entry name" value="COBYRINATE A,C-DIAMIDE SYNTHASE"/>
    <property type="match status" value="1"/>
</dbReference>
<evidence type="ECO:0000259" key="9">
    <source>
        <dbReference type="Pfam" id="PF01494"/>
    </source>
</evidence>
<dbReference type="HAMAP" id="MF_00027">
    <property type="entry name" value="CobB_CbiA"/>
    <property type="match status" value="1"/>
</dbReference>
<comment type="cofactor">
    <cofactor evidence="1 7">
        <name>Mg(2+)</name>
        <dbReference type="ChEBI" id="CHEBI:18420"/>
    </cofactor>
</comment>
<dbReference type="SUPFAM" id="SSF52317">
    <property type="entry name" value="Class I glutamine amidotransferase-like"/>
    <property type="match status" value="1"/>
</dbReference>
<accession>A0ABN2TFZ9</accession>
<feature type="site" description="Increases nucleophilicity of active site Cys" evidence="7">
    <location>
        <position position="760"/>
    </location>
</feature>
<dbReference type="InterPro" id="IPR011698">
    <property type="entry name" value="GATase_3"/>
</dbReference>
<dbReference type="Gene3D" id="3.40.50.880">
    <property type="match status" value="1"/>
</dbReference>
<sequence>MYETHPDPGGDIGSFVSLATNGLRCLDALGCLEQVREAGFEVDRQRVWSASGALLGDVPRGRLDDDPMRGVTIMRGHLVHALRTQAVRDGAAITTGRRLTDATASADGVIARFADGSRAHAGLLVGADGIWSTARALLNPRAPRPHYAGLYTVSGTSAGVETDPGAFNMVLAKAGAFLHVRAPDGQVWWAAQVASPADRTAARNRQGQPRPEDSGPRQAVGQGQGPEGVLPLLLRAGHRLALHLRPGSLRRLHPRSAFDQMTICSAPSNSAGDALCAPDGALGTAPWWTQGAAVHITWTVVDESGRKRDTRMPQIPRVVIAAPASGSGKTTVATGLMAAFAARGTRVSGHKVGPDYIDPGYHALATGRPPRNLDPVLCGEERIVPLFEHGAAGADIAVIEGVMGLFDGASEPRHFHGPGDFASTAHVAGLLGAPVVLVVDAARTSRSIAALVHGFCTFETRVRVGGVILNRVGSDRHEELLRDALEDVGVPVLGAIRRHTAIETPARHLGLIPAAERADAARAAVDGLGSLVAGSCDLDAIVALARAAAPLPGSPWDPDAEMAERLTAEGIPTASAAGSAAPSPRIAVAGGPAFTFSYTEQTELLRAGGAEVVAFDPLHDEKLPPDTRGLIIGGGFPEMHAAELSGNAALRSAVADLAGRGAPVAAECAGLLYLARELDGAPMCGVIPAEARMTDRLTLGYRAAVAVRDSVLAPAGTRVHGHEFHRTRLTPAHGADPAWQWKSSGGEGFAGATLNASYLHVHWAGAPDLAARFLRSVHAFDELEGPECSANR</sequence>
<comment type="function">
    <text evidence="7">Catalyzes the ATP-dependent amidation of the two carboxylate groups at positions a and c of hydrogenobyrinate, using either L-glutamine or ammonia as the nitrogen source.</text>
</comment>
<evidence type="ECO:0000256" key="1">
    <source>
        <dbReference type="ARBA" id="ARBA00001946"/>
    </source>
</evidence>
<dbReference type="InterPro" id="IPR002586">
    <property type="entry name" value="CobQ/CobB/MinD/ParA_Nub-bd_dom"/>
</dbReference>
<feature type="active site" description="Nucleophile" evidence="7">
    <location>
        <position position="668"/>
    </location>
</feature>
<keyword evidence="13" id="KW-1185">Reference proteome</keyword>
<proteinExistence type="inferred from homology"/>
<dbReference type="PANTHER" id="PTHR43873:SF1">
    <property type="entry name" value="COBYRINATE A,C-DIAMIDE SYNTHASE"/>
    <property type="match status" value="1"/>
</dbReference>
<dbReference type="Gene3D" id="3.40.50.300">
    <property type="entry name" value="P-loop containing nucleotide triphosphate hydrolases"/>
    <property type="match status" value="1"/>
</dbReference>
<evidence type="ECO:0000256" key="5">
    <source>
        <dbReference type="ARBA" id="ARBA00022842"/>
    </source>
</evidence>
<feature type="domain" description="CobB/CobQ-like glutamine amidotransferase" evidence="11">
    <location>
        <begin position="585"/>
        <end position="765"/>
    </location>
</feature>
<dbReference type="Gene3D" id="3.50.50.60">
    <property type="entry name" value="FAD/NAD(P)-binding domain"/>
    <property type="match status" value="1"/>
</dbReference>
<organism evidence="12 13">
    <name type="scientific">Nocardiopsis rhodophaea</name>
    <dbReference type="NCBI Taxonomy" id="280238"/>
    <lineage>
        <taxon>Bacteria</taxon>
        <taxon>Bacillati</taxon>
        <taxon>Actinomycetota</taxon>
        <taxon>Actinomycetes</taxon>
        <taxon>Streptosporangiales</taxon>
        <taxon>Nocardiopsidaceae</taxon>
        <taxon>Nocardiopsis</taxon>
    </lineage>
</organism>
<keyword evidence="3 7" id="KW-0547">Nucleotide-binding</keyword>
<name>A0ABN2TFZ9_9ACTN</name>
<comment type="miscellaneous">
    <text evidence="7">The a and c carboxylates of hydrogenobyrinate are activated for nucleophilic attack via formation of a phosphorylated intermediate by ATP. CobB catalyzes first the amidation of the c-carboxylate, and then that of the a-carboxylate.</text>
</comment>
<dbReference type="PROSITE" id="PS51274">
    <property type="entry name" value="GATASE_COBBQ"/>
    <property type="match status" value="1"/>
</dbReference>
<dbReference type="EMBL" id="BAAAPC010000018">
    <property type="protein sequence ID" value="GAA2008104.1"/>
    <property type="molecule type" value="Genomic_DNA"/>
</dbReference>
<evidence type="ECO:0000313" key="13">
    <source>
        <dbReference type="Proteomes" id="UP001501585"/>
    </source>
</evidence>
<evidence type="ECO:0000256" key="3">
    <source>
        <dbReference type="ARBA" id="ARBA00022741"/>
    </source>
</evidence>
<reference evidence="13" key="1">
    <citation type="journal article" date="2019" name="Int. J. Syst. Evol. Microbiol.">
        <title>The Global Catalogue of Microorganisms (GCM) 10K type strain sequencing project: providing services to taxonomists for standard genome sequencing and annotation.</title>
        <authorList>
            <consortium name="The Broad Institute Genomics Platform"/>
            <consortium name="The Broad Institute Genome Sequencing Center for Infectious Disease"/>
            <person name="Wu L."/>
            <person name="Ma J."/>
        </authorList>
    </citation>
    <scope>NUCLEOTIDE SEQUENCE [LARGE SCALE GENOMIC DNA]</scope>
    <source>
        <strain evidence="13">JCM 15313</strain>
    </source>
</reference>
<keyword evidence="7" id="KW-0169">Cobalamin biosynthesis</keyword>
<evidence type="ECO:0000259" key="11">
    <source>
        <dbReference type="Pfam" id="PF07685"/>
    </source>
</evidence>
<evidence type="ECO:0000256" key="4">
    <source>
        <dbReference type="ARBA" id="ARBA00022840"/>
    </source>
</evidence>
<comment type="catalytic activity">
    <reaction evidence="7">
        <text>hydrogenobyrinate + 2 L-glutamine + 2 ATP + 2 H2O = hydrogenobyrinate a,c-diamide + 2 L-glutamate + 2 ADP + 2 phosphate + 2 H(+)</text>
        <dbReference type="Rhea" id="RHEA:12544"/>
        <dbReference type="ChEBI" id="CHEBI:15377"/>
        <dbReference type="ChEBI" id="CHEBI:15378"/>
        <dbReference type="ChEBI" id="CHEBI:29985"/>
        <dbReference type="ChEBI" id="CHEBI:30616"/>
        <dbReference type="ChEBI" id="CHEBI:43474"/>
        <dbReference type="ChEBI" id="CHEBI:58359"/>
        <dbReference type="ChEBI" id="CHEBI:77873"/>
        <dbReference type="ChEBI" id="CHEBI:77874"/>
        <dbReference type="ChEBI" id="CHEBI:456216"/>
        <dbReference type="EC" id="6.3.5.9"/>
    </reaction>
</comment>
<dbReference type="InterPro" id="IPR004484">
    <property type="entry name" value="CbiA/CobB_synth"/>
</dbReference>
<dbReference type="CDD" id="cd03130">
    <property type="entry name" value="GATase1_CobB"/>
    <property type="match status" value="1"/>
</dbReference>
<dbReference type="Proteomes" id="UP001501585">
    <property type="component" value="Unassembled WGS sequence"/>
</dbReference>
<comment type="pathway">
    <text evidence="7">Cofactor biosynthesis; adenosylcobalamin biosynthesis; cob(II)yrinate a,c-diamide from precorrin-2 (aerobic route): step 9/10.</text>
</comment>